<sequence>MLQITRVEPINKKYVDMEKLYTEIQADKDNFSSEEYGISGALYGNALDKFKGAINAQIKDIEANGENVIGIGVIGNETPVLFIGEDK</sequence>
<comment type="caution">
    <text evidence="1">The sequence shown here is derived from an EMBL/GenBank/DDBJ whole genome shotgun (WGS) entry which is preliminary data.</text>
</comment>
<keyword evidence="2" id="KW-1185">Reference proteome</keyword>
<dbReference type="RefSeq" id="WP_052220734.1">
    <property type="nucleotide sequence ID" value="NZ_LHUR01000013.1"/>
</dbReference>
<protein>
    <submittedName>
        <fullName evidence="1">Uncharacterized protein</fullName>
    </submittedName>
</protein>
<dbReference type="Proteomes" id="UP000037043">
    <property type="component" value="Unassembled WGS sequence"/>
</dbReference>
<proteinExistence type="predicted"/>
<evidence type="ECO:0000313" key="2">
    <source>
        <dbReference type="Proteomes" id="UP000037043"/>
    </source>
</evidence>
<dbReference type="AlphaFoldDB" id="A0A0L6ZCM0"/>
<dbReference type="STRING" id="36844.SAMN04488501_108161"/>
<accession>A0A0L6ZCM0</accession>
<gene>
    <name evidence="1" type="ORF">CLHOM_11560</name>
</gene>
<reference evidence="2" key="1">
    <citation type="submission" date="2015-08" db="EMBL/GenBank/DDBJ databases">
        <title>Genome sequence of the strict anaerobe Clostridium homopropionicum LuHBu1 (DSM 5847T).</title>
        <authorList>
            <person name="Poehlein A."/>
            <person name="Beck M."/>
            <person name="Schiel-Bengelsdorf B."/>
            <person name="Bengelsdorf F.R."/>
            <person name="Daniel R."/>
            <person name="Duerre P."/>
        </authorList>
    </citation>
    <scope>NUCLEOTIDE SEQUENCE [LARGE SCALE GENOMIC DNA]</scope>
    <source>
        <strain evidence="2">DSM 5847</strain>
    </source>
</reference>
<organism evidence="1 2">
    <name type="scientific">Clostridium homopropionicum DSM 5847</name>
    <dbReference type="NCBI Taxonomy" id="1121318"/>
    <lineage>
        <taxon>Bacteria</taxon>
        <taxon>Bacillati</taxon>
        <taxon>Bacillota</taxon>
        <taxon>Clostridia</taxon>
        <taxon>Eubacteriales</taxon>
        <taxon>Clostridiaceae</taxon>
        <taxon>Clostridium</taxon>
    </lineage>
</organism>
<evidence type="ECO:0000313" key="1">
    <source>
        <dbReference type="EMBL" id="KOA20568.1"/>
    </source>
</evidence>
<name>A0A0L6ZCM0_9CLOT</name>
<dbReference type="EMBL" id="LHUR01000013">
    <property type="protein sequence ID" value="KOA20568.1"/>
    <property type="molecule type" value="Genomic_DNA"/>
</dbReference>
<dbReference type="PATRIC" id="fig|1121318.3.peg.1165"/>